<dbReference type="AlphaFoldDB" id="A0ABC9XQA3"/>
<sequence>MPRLLVPGFSKTCATCRREEATKKSCPDDKPRRNAITRPHCSKMVLINPAHQLWVPQIGTQMESHHPGRGLPVGPWDGLHYGEMQSVAIEEQRGPKEGRTPERMRQITEKNQAEEATDAMFIQLLKRVQVQPHIYRI</sequence>
<evidence type="ECO:0000313" key="2">
    <source>
        <dbReference type="Proteomes" id="UP001623348"/>
    </source>
</evidence>
<gene>
    <name evidence="1" type="ORF">GRJ2_002427500</name>
</gene>
<protein>
    <submittedName>
        <fullName evidence="1">Uncharacterized protein</fullName>
    </submittedName>
</protein>
<reference evidence="1 2" key="1">
    <citation type="submission" date="2024-06" db="EMBL/GenBank/DDBJ databases">
        <title>The draft genome of Grus japonensis, version 3.</title>
        <authorList>
            <person name="Nabeshima K."/>
            <person name="Suzuki S."/>
            <person name="Onuma M."/>
        </authorList>
    </citation>
    <scope>NUCLEOTIDE SEQUENCE [LARGE SCALE GENOMIC DNA]</scope>
    <source>
        <strain evidence="1 2">451A</strain>
    </source>
</reference>
<proteinExistence type="predicted"/>
<keyword evidence="2" id="KW-1185">Reference proteome</keyword>
<evidence type="ECO:0000313" key="1">
    <source>
        <dbReference type="EMBL" id="GAB0199621.1"/>
    </source>
</evidence>
<accession>A0ABC9XQA3</accession>
<comment type="caution">
    <text evidence="1">The sequence shown here is derived from an EMBL/GenBank/DDBJ whole genome shotgun (WGS) entry which is preliminary data.</text>
</comment>
<organism evidence="1 2">
    <name type="scientific">Grus japonensis</name>
    <name type="common">Japanese crane</name>
    <name type="synonym">Red-crowned crane</name>
    <dbReference type="NCBI Taxonomy" id="30415"/>
    <lineage>
        <taxon>Eukaryota</taxon>
        <taxon>Metazoa</taxon>
        <taxon>Chordata</taxon>
        <taxon>Craniata</taxon>
        <taxon>Vertebrata</taxon>
        <taxon>Euteleostomi</taxon>
        <taxon>Archelosauria</taxon>
        <taxon>Archosauria</taxon>
        <taxon>Dinosauria</taxon>
        <taxon>Saurischia</taxon>
        <taxon>Theropoda</taxon>
        <taxon>Coelurosauria</taxon>
        <taxon>Aves</taxon>
        <taxon>Neognathae</taxon>
        <taxon>Neoaves</taxon>
        <taxon>Gruiformes</taxon>
        <taxon>Gruidae</taxon>
        <taxon>Grus</taxon>
    </lineage>
</organism>
<dbReference type="Proteomes" id="UP001623348">
    <property type="component" value="Unassembled WGS sequence"/>
</dbReference>
<name>A0ABC9XQA3_GRUJA</name>
<dbReference type="EMBL" id="BAAFJT010000023">
    <property type="protein sequence ID" value="GAB0199621.1"/>
    <property type="molecule type" value="Genomic_DNA"/>
</dbReference>